<feature type="compositionally biased region" description="Basic and acidic residues" evidence="1">
    <location>
        <begin position="140"/>
        <end position="152"/>
    </location>
</feature>
<feature type="compositionally biased region" description="Basic and acidic residues" evidence="1">
    <location>
        <begin position="119"/>
        <end position="132"/>
    </location>
</feature>
<feature type="compositionally biased region" description="Polar residues" evidence="1">
    <location>
        <begin position="1"/>
        <end position="12"/>
    </location>
</feature>
<comment type="caution">
    <text evidence="2">The sequence shown here is derived from an EMBL/GenBank/DDBJ whole genome shotgun (WGS) entry which is preliminary data.</text>
</comment>
<keyword evidence="3" id="KW-1185">Reference proteome</keyword>
<dbReference type="AlphaFoldDB" id="A0A0L6VHW3"/>
<dbReference type="VEuPathDB" id="FungiDB:VP01_15g1"/>
<feature type="compositionally biased region" description="Polar residues" evidence="1">
    <location>
        <begin position="64"/>
        <end position="80"/>
    </location>
</feature>
<dbReference type="EMBL" id="LAVV01006393">
    <property type="protein sequence ID" value="KNZ60167.1"/>
    <property type="molecule type" value="Genomic_DNA"/>
</dbReference>
<gene>
    <name evidence="2" type="ORF">VP01_15g1</name>
</gene>
<evidence type="ECO:0000313" key="2">
    <source>
        <dbReference type="EMBL" id="KNZ60167.1"/>
    </source>
</evidence>
<proteinExistence type="predicted"/>
<feature type="region of interest" description="Disordered" evidence="1">
    <location>
        <begin position="1"/>
        <end position="102"/>
    </location>
</feature>
<organism evidence="2 3">
    <name type="scientific">Puccinia sorghi</name>
    <dbReference type="NCBI Taxonomy" id="27349"/>
    <lineage>
        <taxon>Eukaryota</taxon>
        <taxon>Fungi</taxon>
        <taxon>Dikarya</taxon>
        <taxon>Basidiomycota</taxon>
        <taxon>Pucciniomycotina</taxon>
        <taxon>Pucciniomycetes</taxon>
        <taxon>Pucciniales</taxon>
        <taxon>Pucciniaceae</taxon>
        <taxon>Puccinia</taxon>
    </lineage>
</organism>
<reference evidence="2 3" key="1">
    <citation type="submission" date="2015-08" db="EMBL/GenBank/DDBJ databases">
        <title>Next Generation Sequencing and Analysis of the Genome of Puccinia sorghi L Schw, the Causal Agent of Maize Common Rust.</title>
        <authorList>
            <person name="Rochi L."/>
            <person name="Burguener G."/>
            <person name="Darino M."/>
            <person name="Turjanski A."/>
            <person name="Kreff E."/>
            <person name="Dieguez M.J."/>
            <person name="Sacco F."/>
        </authorList>
    </citation>
    <scope>NUCLEOTIDE SEQUENCE [LARGE SCALE GENOMIC DNA]</scope>
    <source>
        <strain evidence="2 3">RO10H11247</strain>
    </source>
</reference>
<dbReference type="Proteomes" id="UP000037035">
    <property type="component" value="Unassembled WGS sequence"/>
</dbReference>
<feature type="region of interest" description="Disordered" evidence="1">
    <location>
        <begin position="119"/>
        <end position="162"/>
    </location>
</feature>
<evidence type="ECO:0000313" key="3">
    <source>
        <dbReference type="Proteomes" id="UP000037035"/>
    </source>
</evidence>
<evidence type="ECO:0000256" key="1">
    <source>
        <dbReference type="SAM" id="MobiDB-lite"/>
    </source>
</evidence>
<protein>
    <submittedName>
        <fullName evidence="2">Uncharacterized protein</fullName>
    </submittedName>
</protein>
<sequence length="162" mass="17644">MTVPTQNPSSRLNHAPGPGSAPRSVLVTPPAPAQTQSTPQGNVNPQVGCDLNANDESDEIGEGCNNTNASPNTTLESSPSRPHRRAGLRAETQSLMKRTGQYDAENSMKNFYAMQLRDANKTIETPRNEVTRLRTSNQEQGHHPSRKGDRAQNRKSSTQKQG</sequence>
<accession>A0A0L6VHW3</accession>
<name>A0A0L6VHW3_9BASI</name>